<keyword evidence="1 7" id="KW-0489">Methyltransferase</keyword>
<dbReference type="InterPro" id="IPR050750">
    <property type="entry name" value="C5-MTase"/>
</dbReference>
<organism evidence="9 10">
    <name type="scientific">Pterulicium gracile</name>
    <dbReference type="NCBI Taxonomy" id="1884261"/>
    <lineage>
        <taxon>Eukaryota</taxon>
        <taxon>Fungi</taxon>
        <taxon>Dikarya</taxon>
        <taxon>Basidiomycota</taxon>
        <taxon>Agaricomycotina</taxon>
        <taxon>Agaricomycetes</taxon>
        <taxon>Agaricomycetidae</taxon>
        <taxon>Agaricales</taxon>
        <taxon>Pleurotineae</taxon>
        <taxon>Pterulaceae</taxon>
        <taxon>Pterulicium</taxon>
    </lineage>
</organism>
<evidence type="ECO:0000256" key="8">
    <source>
        <dbReference type="RuleBase" id="RU000416"/>
    </source>
</evidence>
<keyword evidence="2 7" id="KW-0808">Transferase</keyword>
<protein>
    <recommendedName>
        <fullName evidence="5">tRNA (cytosine(38)-C(5))-methyltransferase</fullName>
        <ecNumber evidence="4">2.1.1.204</ecNumber>
    </recommendedName>
    <alternativeName>
        <fullName evidence="6">DNA (cytosine-5)-methyltransferase-like protein 2</fullName>
    </alternativeName>
</protein>
<dbReference type="NCBIfam" id="TIGR00675">
    <property type="entry name" value="dcm"/>
    <property type="match status" value="1"/>
</dbReference>
<accession>A0A5C3QML8</accession>
<dbReference type="PANTHER" id="PTHR46098:SF1">
    <property type="entry name" value="TRNA (CYTOSINE(38)-C(5))-METHYLTRANSFERASE"/>
    <property type="match status" value="1"/>
</dbReference>
<dbReference type="OrthoDB" id="414133at2759"/>
<keyword evidence="10" id="KW-1185">Reference proteome</keyword>
<dbReference type="Gene3D" id="3.40.50.150">
    <property type="entry name" value="Vaccinia Virus protein VP39"/>
    <property type="match status" value="1"/>
</dbReference>
<dbReference type="STRING" id="1884261.A0A5C3QML8"/>
<dbReference type="EC" id="2.1.1.204" evidence="4"/>
<evidence type="ECO:0000256" key="4">
    <source>
        <dbReference type="ARBA" id="ARBA00039081"/>
    </source>
</evidence>
<name>A0A5C3QML8_9AGAR</name>
<evidence type="ECO:0000256" key="2">
    <source>
        <dbReference type="ARBA" id="ARBA00022679"/>
    </source>
</evidence>
<evidence type="ECO:0000256" key="6">
    <source>
        <dbReference type="ARBA" id="ARBA00042810"/>
    </source>
</evidence>
<dbReference type="AlphaFoldDB" id="A0A5C3QML8"/>
<reference evidence="9 10" key="1">
    <citation type="journal article" date="2019" name="Nat. Ecol. Evol.">
        <title>Megaphylogeny resolves global patterns of mushroom evolution.</title>
        <authorList>
            <person name="Varga T."/>
            <person name="Krizsan K."/>
            <person name="Foldi C."/>
            <person name="Dima B."/>
            <person name="Sanchez-Garcia M."/>
            <person name="Sanchez-Ramirez S."/>
            <person name="Szollosi G.J."/>
            <person name="Szarkandi J.G."/>
            <person name="Papp V."/>
            <person name="Albert L."/>
            <person name="Andreopoulos W."/>
            <person name="Angelini C."/>
            <person name="Antonin V."/>
            <person name="Barry K.W."/>
            <person name="Bougher N.L."/>
            <person name="Buchanan P."/>
            <person name="Buyck B."/>
            <person name="Bense V."/>
            <person name="Catcheside P."/>
            <person name="Chovatia M."/>
            <person name="Cooper J."/>
            <person name="Damon W."/>
            <person name="Desjardin D."/>
            <person name="Finy P."/>
            <person name="Geml J."/>
            <person name="Haridas S."/>
            <person name="Hughes K."/>
            <person name="Justo A."/>
            <person name="Karasinski D."/>
            <person name="Kautmanova I."/>
            <person name="Kiss B."/>
            <person name="Kocsube S."/>
            <person name="Kotiranta H."/>
            <person name="LaButti K.M."/>
            <person name="Lechner B.E."/>
            <person name="Liimatainen K."/>
            <person name="Lipzen A."/>
            <person name="Lukacs Z."/>
            <person name="Mihaltcheva S."/>
            <person name="Morgado L.N."/>
            <person name="Niskanen T."/>
            <person name="Noordeloos M.E."/>
            <person name="Ohm R.A."/>
            <person name="Ortiz-Santana B."/>
            <person name="Ovrebo C."/>
            <person name="Racz N."/>
            <person name="Riley R."/>
            <person name="Savchenko A."/>
            <person name="Shiryaev A."/>
            <person name="Soop K."/>
            <person name="Spirin V."/>
            <person name="Szebenyi C."/>
            <person name="Tomsovsky M."/>
            <person name="Tulloss R.E."/>
            <person name="Uehling J."/>
            <person name="Grigoriev I.V."/>
            <person name="Vagvolgyi C."/>
            <person name="Papp T."/>
            <person name="Martin F.M."/>
            <person name="Miettinen O."/>
            <person name="Hibbett D.S."/>
            <person name="Nagy L.G."/>
        </authorList>
    </citation>
    <scope>NUCLEOTIDE SEQUENCE [LARGE SCALE GENOMIC DNA]</scope>
    <source>
        <strain evidence="9 10">CBS 309.79</strain>
    </source>
</reference>
<dbReference type="EMBL" id="ML178832">
    <property type="protein sequence ID" value="TFK99623.1"/>
    <property type="molecule type" value="Genomic_DNA"/>
</dbReference>
<dbReference type="GO" id="GO:0008168">
    <property type="term" value="F:methyltransferase activity"/>
    <property type="evidence" value="ECO:0007669"/>
    <property type="project" value="UniProtKB-KW"/>
</dbReference>
<dbReference type="GO" id="GO:0032259">
    <property type="term" value="P:methylation"/>
    <property type="evidence" value="ECO:0007669"/>
    <property type="project" value="UniProtKB-KW"/>
</dbReference>
<evidence type="ECO:0000313" key="9">
    <source>
        <dbReference type="EMBL" id="TFK99623.1"/>
    </source>
</evidence>
<evidence type="ECO:0000313" key="10">
    <source>
        <dbReference type="Proteomes" id="UP000305067"/>
    </source>
</evidence>
<dbReference type="InterPro" id="IPR029063">
    <property type="entry name" value="SAM-dependent_MTases_sf"/>
</dbReference>
<proteinExistence type="inferred from homology"/>
<dbReference type="PROSITE" id="PS00095">
    <property type="entry name" value="C5_MTASE_2"/>
    <property type="match status" value="1"/>
</dbReference>
<evidence type="ECO:0000256" key="3">
    <source>
        <dbReference type="ARBA" id="ARBA00022691"/>
    </source>
</evidence>
<dbReference type="GO" id="GO:0005634">
    <property type="term" value="C:nucleus"/>
    <property type="evidence" value="ECO:0007669"/>
    <property type="project" value="TreeGrafter"/>
</dbReference>
<gene>
    <name evidence="9" type="ORF">BDV98DRAFT_130982</name>
</gene>
<feature type="active site" evidence="7">
    <location>
        <position position="82"/>
    </location>
</feature>
<dbReference type="Gene3D" id="3.90.120.10">
    <property type="entry name" value="DNA Methylase, subunit A, domain 2"/>
    <property type="match status" value="1"/>
</dbReference>
<evidence type="ECO:0000256" key="7">
    <source>
        <dbReference type="PROSITE-ProRule" id="PRU01016"/>
    </source>
</evidence>
<dbReference type="Proteomes" id="UP000305067">
    <property type="component" value="Unassembled WGS sequence"/>
</dbReference>
<evidence type="ECO:0000256" key="5">
    <source>
        <dbReference type="ARBA" id="ARBA00039681"/>
    </source>
</evidence>
<comment type="similarity">
    <text evidence="7 8">Belongs to the class I-like SAM-binding methyltransferase superfamily. C5-methyltransferase family.</text>
</comment>
<dbReference type="PROSITE" id="PS51679">
    <property type="entry name" value="SAM_MT_C5"/>
    <property type="match status" value="1"/>
</dbReference>
<sequence length="366" mass="41571">MTVSQQLSALEFFSGIGGLHLALKRVNANASILSAFDWDSLAAQVYAENHPATPVLRTDISLLTAEYLRSFSVDAWLLSPSCQPYTTLNPNAQGASDPRAKSFLHLVENVLPALHSTEHHPKYMFIENVAGFETSSTRQMLLKVLESLGYSYQELLITPVQFGIPNMRRRYYLLARSSTLLPFPTHVEGVLDYVPGRCQPWRDDYSAVKEIKSYLDPEDAYDYETYEIARKTLHTWGRLFDITLPSRKHTNCFIRGYTRRVEGAGSILQLNEDLNTTEVFDAFLEAKEQGSTDAVRLLDPLRLRYFTPSELLRLFAFTDPRRDEEQFVWPASVSTKVKYRLIGNSVNVKVVSELISYLLHVPPPPS</sequence>
<dbReference type="PRINTS" id="PR00105">
    <property type="entry name" value="C5METTRFRASE"/>
</dbReference>
<keyword evidence="3 7" id="KW-0949">S-adenosyl-L-methionine</keyword>
<dbReference type="SUPFAM" id="SSF53335">
    <property type="entry name" value="S-adenosyl-L-methionine-dependent methyltransferases"/>
    <property type="match status" value="1"/>
</dbReference>
<dbReference type="InterPro" id="IPR001525">
    <property type="entry name" value="C5_MeTfrase"/>
</dbReference>
<dbReference type="InterPro" id="IPR031303">
    <property type="entry name" value="C5_meth_CS"/>
</dbReference>
<dbReference type="Pfam" id="PF00145">
    <property type="entry name" value="DNA_methylase"/>
    <property type="match status" value="1"/>
</dbReference>
<dbReference type="PANTHER" id="PTHR46098">
    <property type="entry name" value="TRNA (CYTOSINE(38)-C(5))-METHYLTRANSFERASE"/>
    <property type="match status" value="1"/>
</dbReference>
<evidence type="ECO:0000256" key="1">
    <source>
        <dbReference type="ARBA" id="ARBA00022603"/>
    </source>
</evidence>